<evidence type="ECO:0008006" key="4">
    <source>
        <dbReference type="Google" id="ProtNLM"/>
    </source>
</evidence>
<evidence type="ECO:0000313" key="3">
    <source>
        <dbReference type="Proteomes" id="UP000324897"/>
    </source>
</evidence>
<accession>A0A5J9U8D8</accession>
<feature type="signal peptide" evidence="1">
    <location>
        <begin position="1"/>
        <end position="20"/>
    </location>
</feature>
<evidence type="ECO:0000313" key="2">
    <source>
        <dbReference type="EMBL" id="TVU19597.1"/>
    </source>
</evidence>
<dbReference type="EMBL" id="RWGY01000029">
    <property type="protein sequence ID" value="TVU19597.1"/>
    <property type="molecule type" value="Genomic_DNA"/>
</dbReference>
<organism evidence="2 3">
    <name type="scientific">Eragrostis curvula</name>
    <name type="common">weeping love grass</name>
    <dbReference type="NCBI Taxonomy" id="38414"/>
    <lineage>
        <taxon>Eukaryota</taxon>
        <taxon>Viridiplantae</taxon>
        <taxon>Streptophyta</taxon>
        <taxon>Embryophyta</taxon>
        <taxon>Tracheophyta</taxon>
        <taxon>Spermatophyta</taxon>
        <taxon>Magnoliopsida</taxon>
        <taxon>Liliopsida</taxon>
        <taxon>Poales</taxon>
        <taxon>Poaceae</taxon>
        <taxon>PACMAD clade</taxon>
        <taxon>Chloridoideae</taxon>
        <taxon>Eragrostideae</taxon>
        <taxon>Eragrostidinae</taxon>
        <taxon>Eragrostis</taxon>
    </lineage>
</organism>
<dbReference type="AlphaFoldDB" id="A0A5J9U8D8"/>
<sequence>LVVELLASLFAPLPIPPAMAAPSAGEATPAMAASPAREGTPAILFPHLAVDAHPPPFPVASDQVNLVPPPPPSTVYGVIGSPLPPIFLHGSTARPALPSMFPCFSRILRPQILLHGGSPPPPRRTRAPRGRHVTRRVPVHNINTLQVHELAERRALRAAPRASKTDELAGPQPAITPRSCVSLVVAVSGARELKLAKELPSHAMAATELFHPEEGAGSVWNSRVLPIASSLFSCLLLEFPNPQQNIQSQAVPVGDN</sequence>
<dbReference type="Proteomes" id="UP000324897">
    <property type="component" value="Chromosome 7"/>
</dbReference>
<reference evidence="2 3" key="1">
    <citation type="journal article" date="2019" name="Sci. Rep.">
        <title>A high-quality genome of Eragrostis curvula grass provides insights into Poaceae evolution and supports new strategies to enhance forage quality.</title>
        <authorList>
            <person name="Carballo J."/>
            <person name="Santos B.A.C.M."/>
            <person name="Zappacosta D."/>
            <person name="Garbus I."/>
            <person name="Selva J.P."/>
            <person name="Gallo C.A."/>
            <person name="Diaz A."/>
            <person name="Albertini E."/>
            <person name="Caccamo M."/>
            <person name="Echenique V."/>
        </authorList>
    </citation>
    <scope>NUCLEOTIDE SEQUENCE [LARGE SCALE GENOMIC DNA]</scope>
    <source>
        <strain evidence="3">cv. Victoria</strain>
        <tissue evidence="2">Leaf</tissue>
    </source>
</reference>
<proteinExistence type="predicted"/>
<gene>
    <name evidence="2" type="ORF">EJB05_35753</name>
</gene>
<protein>
    <recommendedName>
        <fullName evidence="4">VQ domain-containing protein</fullName>
    </recommendedName>
</protein>
<keyword evidence="3" id="KW-1185">Reference proteome</keyword>
<keyword evidence="1" id="KW-0732">Signal</keyword>
<feature type="non-terminal residue" evidence="2">
    <location>
        <position position="1"/>
    </location>
</feature>
<feature type="chain" id="PRO_5023859046" description="VQ domain-containing protein" evidence="1">
    <location>
        <begin position="21"/>
        <end position="256"/>
    </location>
</feature>
<evidence type="ECO:0000256" key="1">
    <source>
        <dbReference type="SAM" id="SignalP"/>
    </source>
</evidence>
<comment type="caution">
    <text evidence="2">The sequence shown here is derived from an EMBL/GenBank/DDBJ whole genome shotgun (WGS) entry which is preliminary data.</text>
</comment>
<name>A0A5J9U8D8_9POAL</name>